<keyword evidence="2" id="KW-0479">Metal-binding</keyword>
<dbReference type="SMART" id="SM00343">
    <property type="entry name" value="ZnF_C2HC"/>
    <property type="match status" value="2"/>
</dbReference>
<dbReference type="PROSITE" id="PS50158">
    <property type="entry name" value="ZF_CCHC"/>
    <property type="match status" value="2"/>
</dbReference>
<dbReference type="GO" id="GO:0003676">
    <property type="term" value="F:nucleic acid binding"/>
    <property type="evidence" value="ECO:0007669"/>
    <property type="project" value="InterPro"/>
</dbReference>
<dbReference type="InterPro" id="IPR001995">
    <property type="entry name" value="Peptidase_A2_cat"/>
</dbReference>
<dbReference type="AlphaFoldDB" id="A0AAW2HJA0"/>
<dbReference type="InterPro" id="IPR001969">
    <property type="entry name" value="Aspartic_peptidase_AS"/>
</dbReference>
<evidence type="ECO:0000256" key="2">
    <source>
        <dbReference type="PROSITE-ProRule" id="PRU00047"/>
    </source>
</evidence>
<sequence>MQLHDMLRERKKRGKESALEYFLEMKKIARQGSIDDFDLMQYVIEGIPDDPHRLILHGTKKLSTFRERLKEYDLIKSRRAKTEKPTPIVSKFGVKEKEERTNSIRCFNCGRSGHKSVECKEKSSGPKCFKCNLHGHLSSNCTTTKIDVNIVTVENFRKLPEKEVKIKGMNFMALIDTGSQLNLINSRTHRAMGGPELKESTIILSGFGKVKAKPYGYFEEKLEIDNDEFYTKFYVIKDDLLEPDVILGQSLLDETEFLIRKKEVTIRRINDVKPIAEKDEVKEEEEEDDEETDEEEEVIRDSEDAVAKLKEELAEKEKVLAREQETSQDLRDKLEKLKMEYDTERYRLTRTCLRYEETIQAKQDEILNLHAKCKSLEENHISDKQALNQKLQQLQDQINDDKTTIREFREENNQTHDEVQKDPVSRRQEMKTRVTGIKERHQEKENDNDNDFKARNKKPGLLGFYKISRYKEADVNGVERSYGRGTSEDEDQEVRNRDEKRDVDSGFGDRSCSGRPNVGTAR</sequence>
<dbReference type="SUPFAM" id="SSF57756">
    <property type="entry name" value="Retrovirus zinc finger-like domains"/>
    <property type="match status" value="1"/>
</dbReference>
<dbReference type="InterPro" id="IPR040248">
    <property type="entry name" value="RRBP1"/>
</dbReference>
<evidence type="ECO:0008006" key="7">
    <source>
        <dbReference type="Google" id="ProtNLM"/>
    </source>
</evidence>
<evidence type="ECO:0000313" key="6">
    <source>
        <dbReference type="EMBL" id="KAL0269899.1"/>
    </source>
</evidence>
<dbReference type="PANTHER" id="PTHR18939">
    <property type="entry name" value="RIBOSOME BINDING PROTEIN-1"/>
    <property type="match status" value="1"/>
</dbReference>
<gene>
    <name evidence="6" type="ORF">PYX00_007481</name>
</gene>
<feature type="domain" description="CCHC-type" evidence="4">
    <location>
        <begin position="127"/>
        <end position="141"/>
    </location>
</feature>
<feature type="region of interest" description="Disordered" evidence="3">
    <location>
        <begin position="473"/>
        <end position="522"/>
    </location>
</feature>
<dbReference type="PROSITE" id="PS50175">
    <property type="entry name" value="ASP_PROT_RETROV"/>
    <property type="match status" value="1"/>
</dbReference>
<organism evidence="6">
    <name type="scientific">Menopon gallinae</name>
    <name type="common">poultry shaft louse</name>
    <dbReference type="NCBI Taxonomy" id="328185"/>
    <lineage>
        <taxon>Eukaryota</taxon>
        <taxon>Metazoa</taxon>
        <taxon>Ecdysozoa</taxon>
        <taxon>Arthropoda</taxon>
        <taxon>Hexapoda</taxon>
        <taxon>Insecta</taxon>
        <taxon>Pterygota</taxon>
        <taxon>Neoptera</taxon>
        <taxon>Paraneoptera</taxon>
        <taxon>Psocodea</taxon>
        <taxon>Troctomorpha</taxon>
        <taxon>Phthiraptera</taxon>
        <taxon>Amblycera</taxon>
        <taxon>Menoponidae</taxon>
        <taxon>Menopon</taxon>
    </lineage>
</organism>
<dbReference type="GO" id="GO:0006508">
    <property type="term" value="P:proteolysis"/>
    <property type="evidence" value="ECO:0007669"/>
    <property type="project" value="InterPro"/>
</dbReference>
<dbReference type="Pfam" id="PF13650">
    <property type="entry name" value="Asp_protease_2"/>
    <property type="match status" value="1"/>
</dbReference>
<dbReference type="InterPro" id="IPR001878">
    <property type="entry name" value="Znf_CCHC"/>
</dbReference>
<dbReference type="InterPro" id="IPR021109">
    <property type="entry name" value="Peptidase_aspartic_dom_sf"/>
</dbReference>
<dbReference type="GO" id="GO:0005789">
    <property type="term" value="C:endoplasmic reticulum membrane"/>
    <property type="evidence" value="ECO:0007669"/>
    <property type="project" value="TreeGrafter"/>
</dbReference>
<dbReference type="PANTHER" id="PTHR18939:SF4">
    <property type="entry name" value="RIBOSOME-BINDING PROTEIN 1"/>
    <property type="match status" value="1"/>
</dbReference>
<dbReference type="SUPFAM" id="SSF50630">
    <property type="entry name" value="Acid proteases"/>
    <property type="match status" value="1"/>
</dbReference>
<keyword evidence="2" id="KW-0862">Zinc</keyword>
<evidence type="ECO:0000256" key="3">
    <source>
        <dbReference type="SAM" id="MobiDB-lite"/>
    </source>
</evidence>
<feature type="region of interest" description="Disordered" evidence="3">
    <location>
        <begin position="278"/>
        <end position="302"/>
    </location>
</feature>
<dbReference type="InterPro" id="IPR036875">
    <property type="entry name" value="Znf_CCHC_sf"/>
</dbReference>
<feature type="compositionally biased region" description="Basic and acidic residues" evidence="3">
    <location>
        <begin position="493"/>
        <end position="504"/>
    </location>
</feature>
<feature type="domain" description="CCHC-type" evidence="4">
    <location>
        <begin position="105"/>
        <end position="121"/>
    </location>
</feature>
<dbReference type="PROSITE" id="PS00141">
    <property type="entry name" value="ASP_PROTEASE"/>
    <property type="match status" value="1"/>
</dbReference>
<keyword evidence="2" id="KW-0863">Zinc-finger</keyword>
<keyword evidence="1" id="KW-0378">Hydrolase</keyword>
<feature type="domain" description="Peptidase A2" evidence="5">
    <location>
        <begin position="171"/>
        <end position="251"/>
    </location>
</feature>
<dbReference type="GO" id="GO:0004190">
    <property type="term" value="F:aspartic-type endopeptidase activity"/>
    <property type="evidence" value="ECO:0007669"/>
    <property type="project" value="InterPro"/>
</dbReference>
<accession>A0AAW2HJA0</accession>
<feature type="compositionally biased region" description="Acidic residues" evidence="3">
    <location>
        <begin position="282"/>
        <end position="298"/>
    </location>
</feature>
<dbReference type="Gene3D" id="2.40.70.10">
    <property type="entry name" value="Acid Proteases"/>
    <property type="match status" value="1"/>
</dbReference>
<dbReference type="Pfam" id="PF00098">
    <property type="entry name" value="zf-CCHC"/>
    <property type="match status" value="2"/>
</dbReference>
<protein>
    <recommendedName>
        <fullName evidence="7">CCHC-type domain-containing protein</fullName>
    </recommendedName>
</protein>
<feature type="region of interest" description="Disordered" evidence="3">
    <location>
        <begin position="409"/>
        <end position="458"/>
    </location>
</feature>
<comment type="caution">
    <text evidence="6">The sequence shown here is derived from an EMBL/GenBank/DDBJ whole genome shotgun (WGS) entry which is preliminary data.</text>
</comment>
<evidence type="ECO:0000256" key="1">
    <source>
        <dbReference type="ARBA" id="ARBA00022801"/>
    </source>
</evidence>
<evidence type="ECO:0000259" key="4">
    <source>
        <dbReference type="PROSITE" id="PS50158"/>
    </source>
</evidence>
<evidence type="ECO:0000259" key="5">
    <source>
        <dbReference type="PROSITE" id="PS50175"/>
    </source>
</evidence>
<feature type="compositionally biased region" description="Basic and acidic residues" evidence="3">
    <location>
        <begin position="409"/>
        <end position="454"/>
    </location>
</feature>
<dbReference type="GO" id="GO:0008270">
    <property type="term" value="F:zinc ion binding"/>
    <property type="evidence" value="ECO:0007669"/>
    <property type="project" value="UniProtKB-KW"/>
</dbReference>
<dbReference type="CDD" id="cd00303">
    <property type="entry name" value="retropepsin_like"/>
    <property type="match status" value="1"/>
</dbReference>
<reference evidence="6" key="1">
    <citation type="journal article" date="2024" name="Gigascience">
        <title>Chromosome-level genome of the poultry shaft louse Menopon gallinae provides insight into the host-switching and adaptive evolution of parasitic lice.</title>
        <authorList>
            <person name="Xu Y."/>
            <person name="Ma L."/>
            <person name="Liu S."/>
            <person name="Liang Y."/>
            <person name="Liu Q."/>
            <person name="He Z."/>
            <person name="Tian L."/>
            <person name="Duan Y."/>
            <person name="Cai W."/>
            <person name="Li H."/>
            <person name="Song F."/>
        </authorList>
    </citation>
    <scope>NUCLEOTIDE SEQUENCE</scope>
    <source>
        <strain evidence="6">Cailab_2023a</strain>
    </source>
</reference>
<dbReference type="Gene3D" id="4.10.60.10">
    <property type="entry name" value="Zinc finger, CCHC-type"/>
    <property type="match status" value="1"/>
</dbReference>
<dbReference type="EMBL" id="JARGDH010000004">
    <property type="protein sequence ID" value="KAL0269899.1"/>
    <property type="molecule type" value="Genomic_DNA"/>
</dbReference>
<proteinExistence type="predicted"/>
<name>A0AAW2HJA0_9NEOP</name>